<evidence type="ECO:0000313" key="6">
    <source>
        <dbReference type="Proteomes" id="UP000067626"/>
    </source>
</evidence>
<protein>
    <recommendedName>
        <fullName evidence="2 3">Single-stranded DNA-binding protein</fullName>
        <shortName evidence="2">SSB</shortName>
    </recommendedName>
</protein>
<keyword evidence="2" id="KW-0233">DNA recombination</keyword>
<comment type="subunit">
    <text evidence="2">Homotetramer.</text>
</comment>
<evidence type="ECO:0000256" key="4">
    <source>
        <dbReference type="SAM" id="MobiDB-lite"/>
    </source>
</evidence>
<dbReference type="PANTHER" id="PTHR10302:SF27">
    <property type="entry name" value="SINGLE-STRANDED DNA-BINDING PROTEIN"/>
    <property type="match status" value="1"/>
</dbReference>
<dbReference type="AlphaFoldDB" id="A0A0K1E550"/>
<dbReference type="PROSITE" id="PS50935">
    <property type="entry name" value="SSB"/>
    <property type="match status" value="1"/>
</dbReference>
<dbReference type="GO" id="GO:0006310">
    <property type="term" value="P:DNA recombination"/>
    <property type="evidence" value="ECO:0007669"/>
    <property type="project" value="UniProtKB-UniRule"/>
</dbReference>
<dbReference type="Pfam" id="PF00436">
    <property type="entry name" value="SSB"/>
    <property type="match status" value="1"/>
</dbReference>
<accession>A0A0K1E550</accession>
<dbReference type="RefSeq" id="WP_050428582.1">
    <property type="nucleotide sequence ID" value="NZ_CP012159.1"/>
</dbReference>
<dbReference type="EMBL" id="CP012159">
    <property type="protein sequence ID" value="AKT36006.1"/>
    <property type="molecule type" value="Genomic_DNA"/>
</dbReference>
<evidence type="ECO:0000256" key="1">
    <source>
        <dbReference type="ARBA" id="ARBA00023125"/>
    </source>
</evidence>
<dbReference type="GO" id="GO:0006260">
    <property type="term" value="P:DNA replication"/>
    <property type="evidence" value="ECO:0007669"/>
    <property type="project" value="UniProtKB-UniRule"/>
</dbReference>
<evidence type="ECO:0000256" key="2">
    <source>
        <dbReference type="HAMAP-Rule" id="MF_00984"/>
    </source>
</evidence>
<dbReference type="HAMAP" id="MF_00984">
    <property type="entry name" value="SSB"/>
    <property type="match status" value="1"/>
</dbReference>
<feature type="short sequence motif" description="Important for interaction with partner proteins" evidence="2">
    <location>
        <begin position="201"/>
        <end position="206"/>
    </location>
</feature>
<dbReference type="InterPro" id="IPR000424">
    <property type="entry name" value="Primosome_PriB/ssb"/>
</dbReference>
<feature type="region of interest" description="Disordered" evidence="4">
    <location>
        <begin position="108"/>
        <end position="206"/>
    </location>
</feature>
<proteinExistence type="inferred from homology"/>
<evidence type="ECO:0000256" key="3">
    <source>
        <dbReference type="RuleBase" id="RU000524"/>
    </source>
</evidence>
<dbReference type="InterPro" id="IPR012340">
    <property type="entry name" value="NA-bd_OB-fold"/>
</dbReference>
<dbReference type="KEGG" id="ccro:CMC5_001180"/>
<dbReference type="PATRIC" id="fig|52.7.peg.128"/>
<keyword evidence="2" id="KW-0234">DNA repair</keyword>
<dbReference type="GO" id="GO:0006281">
    <property type="term" value="P:DNA repair"/>
    <property type="evidence" value="ECO:0007669"/>
    <property type="project" value="UniProtKB-UniRule"/>
</dbReference>
<dbReference type="SUPFAM" id="SSF50249">
    <property type="entry name" value="Nucleic acid-binding proteins"/>
    <property type="match status" value="1"/>
</dbReference>
<keyword evidence="6" id="KW-1185">Reference proteome</keyword>
<dbReference type="Gene3D" id="2.40.50.140">
    <property type="entry name" value="Nucleic acid-binding proteins"/>
    <property type="match status" value="1"/>
</dbReference>
<reference evidence="5 6" key="1">
    <citation type="submission" date="2015-07" db="EMBL/GenBank/DDBJ databases">
        <title>Genome analysis of myxobacterium Chondromyces crocatus Cm c5 reveals a high potential for natural compound synthesis and the genetic basis for the loss of fruiting body formation.</title>
        <authorList>
            <person name="Zaburannyi N."/>
            <person name="Bunk B."/>
            <person name="Maier J."/>
            <person name="Overmann J."/>
            <person name="Mueller R."/>
        </authorList>
    </citation>
    <scope>NUCLEOTIDE SEQUENCE [LARGE SCALE GENOMIC DNA]</scope>
    <source>
        <strain evidence="5 6">Cm c5</strain>
    </source>
</reference>
<feature type="compositionally biased region" description="Gly residues" evidence="4">
    <location>
        <begin position="111"/>
        <end position="179"/>
    </location>
</feature>
<organism evidence="5 6">
    <name type="scientific">Chondromyces crocatus</name>
    <dbReference type="NCBI Taxonomy" id="52"/>
    <lineage>
        <taxon>Bacteria</taxon>
        <taxon>Pseudomonadati</taxon>
        <taxon>Myxococcota</taxon>
        <taxon>Polyangia</taxon>
        <taxon>Polyangiales</taxon>
        <taxon>Polyangiaceae</taxon>
        <taxon>Chondromyces</taxon>
    </lineage>
</organism>
<evidence type="ECO:0000313" key="5">
    <source>
        <dbReference type="EMBL" id="AKT36006.1"/>
    </source>
</evidence>
<dbReference type="PANTHER" id="PTHR10302">
    <property type="entry name" value="SINGLE-STRANDED DNA-BINDING PROTEIN"/>
    <property type="match status" value="1"/>
</dbReference>
<name>A0A0K1E550_CHOCO</name>
<keyword evidence="2" id="KW-0227">DNA damage</keyword>
<dbReference type="GO" id="GO:0003697">
    <property type="term" value="F:single-stranded DNA binding"/>
    <property type="evidence" value="ECO:0007669"/>
    <property type="project" value="UniProtKB-UniRule"/>
</dbReference>
<sequence length="206" mass="20843">MAEGLNRVMLLGNLGADPELRFTQGGQAVLNVRLATTETYLDKDRVRKERTDWHNVVVWGKRAEALGKILAKGSSIFVEGSLRTSSYDDRDGNKRYKTEVVASNILLTGGRTRGGGSMDDAGGFGGEPDSSGGGYGGGQRSGGGQRGGGYGGGGGGGGYGGGSGGGSGGGYGGGRGGGRPAPQQDPSPPQDDYSGDYGGNDDDIPF</sequence>
<dbReference type="InterPro" id="IPR011344">
    <property type="entry name" value="ssDNA-bd"/>
</dbReference>
<comment type="caution">
    <text evidence="2">Lacks conserved residue(s) required for the propagation of feature annotation.</text>
</comment>
<dbReference type="NCBIfam" id="TIGR00621">
    <property type="entry name" value="ssb"/>
    <property type="match status" value="1"/>
</dbReference>
<dbReference type="GO" id="GO:0009295">
    <property type="term" value="C:nucleoid"/>
    <property type="evidence" value="ECO:0007669"/>
    <property type="project" value="TreeGrafter"/>
</dbReference>
<keyword evidence="2" id="KW-0235">DNA replication</keyword>
<dbReference type="Proteomes" id="UP000067626">
    <property type="component" value="Chromosome"/>
</dbReference>
<dbReference type="CDD" id="cd04496">
    <property type="entry name" value="SSB_OBF"/>
    <property type="match status" value="1"/>
</dbReference>
<dbReference type="STRING" id="52.CMC5_001180"/>
<dbReference type="OrthoDB" id="9809878at2"/>
<gene>
    <name evidence="5" type="primary">smpB</name>
    <name evidence="5" type="ORF">CMC5_001180</name>
</gene>
<comment type="function">
    <text evidence="2">Plays an important role in DNA replication, recombination and repair. Binds to ssDNA and to an array of partner proteins to recruit them to their sites of action during DNA metabolism.</text>
</comment>
<keyword evidence="1 2" id="KW-0238">DNA-binding</keyword>